<dbReference type="Proteomes" id="UP000001073">
    <property type="component" value="Chromosome 22a"/>
</dbReference>
<protein>
    <submittedName>
        <fullName evidence="2">SPT16 homolog, facilitates chromatin remodeling subunit</fullName>
    </submittedName>
</protein>
<gene>
    <name evidence="2" type="primary">SUPT16H</name>
</gene>
<dbReference type="Ensembl" id="ENSNLET00000038965.1">
    <property type="protein sequence ID" value="ENSNLEP00000030821.1"/>
    <property type="gene ID" value="ENSNLEG00000014392.2"/>
</dbReference>
<evidence type="ECO:0000313" key="2">
    <source>
        <dbReference type="Ensembl" id="ENSNLEP00000030821.1"/>
    </source>
</evidence>
<dbReference type="GeneTree" id="ENSGT00390000014495"/>
<reference evidence="2 3" key="1">
    <citation type="submission" date="2012-10" db="EMBL/GenBank/DDBJ databases">
        <authorList>
            <consortium name="Gibbon Genome Sequencing Consortium"/>
        </authorList>
    </citation>
    <scope>NUCLEOTIDE SEQUENCE [LARGE SCALE GENOMIC DNA]</scope>
</reference>
<sequence length="81" mass="9203">MAVTLDKDAYYRRVKRLYSNWRKGEDEYANVDAIVVSVGVDEEIVYAKSTALQSSRTQAFSSSLFCHPKNIALLHMVQNGF</sequence>
<evidence type="ECO:0000259" key="1">
    <source>
        <dbReference type="Pfam" id="PF14826"/>
    </source>
</evidence>
<evidence type="ECO:0000313" key="3">
    <source>
        <dbReference type="Proteomes" id="UP000001073"/>
    </source>
</evidence>
<keyword evidence="3" id="KW-1185">Reference proteome</keyword>
<proteinExistence type="predicted"/>
<name>A0A2I3GHN7_NOMLE</name>
<accession>A0A2I3GHN7</accession>
<dbReference type="InterPro" id="IPR029149">
    <property type="entry name" value="Creatin/AminoP/Spt16_N"/>
</dbReference>
<reference evidence="2" key="2">
    <citation type="submission" date="2025-08" db="UniProtKB">
        <authorList>
            <consortium name="Ensembl"/>
        </authorList>
    </citation>
    <scope>IDENTIFICATION</scope>
</reference>
<feature type="domain" description="FACT complex subunit SPT16 N-terminal lobe" evidence="1">
    <location>
        <begin position="5"/>
        <end position="53"/>
    </location>
</feature>
<dbReference type="Pfam" id="PF14826">
    <property type="entry name" value="FACT-Spt16_Nlob"/>
    <property type="match status" value="1"/>
</dbReference>
<dbReference type="Gene3D" id="3.40.350.10">
    <property type="entry name" value="Creatinase/prolidase N-terminal domain"/>
    <property type="match status" value="1"/>
</dbReference>
<reference evidence="2" key="3">
    <citation type="submission" date="2025-09" db="UniProtKB">
        <authorList>
            <consortium name="Ensembl"/>
        </authorList>
    </citation>
    <scope>IDENTIFICATION</scope>
</reference>
<dbReference type="AlphaFoldDB" id="A0A2I3GHN7"/>
<dbReference type="EMBL" id="ADFV01191996">
    <property type="status" value="NOT_ANNOTATED_CDS"/>
    <property type="molecule type" value="Genomic_DNA"/>
</dbReference>
<organism evidence="2 3">
    <name type="scientific">Nomascus leucogenys</name>
    <name type="common">Northern white-cheeked gibbon</name>
    <name type="synonym">Hylobates leucogenys</name>
    <dbReference type="NCBI Taxonomy" id="61853"/>
    <lineage>
        <taxon>Eukaryota</taxon>
        <taxon>Metazoa</taxon>
        <taxon>Chordata</taxon>
        <taxon>Craniata</taxon>
        <taxon>Vertebrata</taxon>
        <taxon>Euteleostomi</taxon>
        <taxon>Mammalia</taxon>
        <taxon>Eutheria</taxon>
        <taxon>Euarchontoglires</taxon>
        <taxon>Primates</taxon>
        <taxon>Haplorrhini</taxon>
        <taxon>Catarrhini</taxon>
        <taxon>Hylobatidae</taxon>
        <taxon>Nomascus</taxon>
    </lineage>
</organism>
<dbReference type="InterPro" id="IPR029148">
    <property type="entry name" value="FACT-SPT16_Nlobe"/>
</dbReference>